<sequence>MQIHAPFPSPLALITHPMKTRSKNNIFKPSPNYALLNTPSPNLPIESTSVTQALKSPKWHKAMSEEFTTLIKNGCNPATVQRVVTQLRSKFSIKDLGTLSYFLGIKVLPTPVGAFFSQHKYIQYLLTIAKIDNADDMSTPMSPSA</sequence>
<evidence type="ECO:0000259" key="1">
    <source>
        <dbReference type="Pfam" id="PF07727"/>
    </source>
</evidence>
<dbReference type="EMBL" id="QGNW01000060">
    <property type="protein sequence ID" value="RVX04603.1"/>
    <property type="molecule type" value="Genomic_DNA"/>
</dbReference>
<comment type="caution">
    <text evidence="2">The sequence shown here is derived from an EMBL/GenBank/DDBJ whole genome shotgun (WGS) entry which is preliminary data.</text>
</comment>
<reference evidence="2 3" key="1">
    <citation type="journal article" date="2018" name="PLoS Genet.">
        <title>Population sequencing reveals clonal diversity and ancestral inbreeding in the grapevine cultivar Chardonnay.</title>
        <authorList>
            <person name="Roach M.J."/>
            <person name="Johnson D.L."/>
            <person name="Bohlmann J."/>
            <person name="van Vuuren H.J."/>
            <person name="Jones S.J."/>
            <person name="Pretorius I.S."/>
            <person name="Schmidt S.A."/>
            <person name="Borneman A.R."/>
        </authorList>
    </citation>
    <scope>NUCLEOTIDE SEQUENCE [LARGE SCALE GENOMIC DNA]</scope>
    <source>
        <strain evidence="3">cv. Chardonnay</strain>
        <tissue evidence="2">Leaf</tissue>
    </source>
</reference>
<protein>
    <recommendedName>
        <fullName evidence="1">Reverse transcriptase Ty1/copia-type domain-containing protein</fullName>
    </recommendedName>
</protein>
<gene>
    <name evidence="2" type="ORF">CK203_023424</name>
</gene>
<feature type="domain" description="Reverse transcriptase Ty1/copia-type" evidence="1">
    <location>
        <begin position="74"/>
        <end position="142"/>
    </location>
</feature>
<accession>A0A438J6L8</accession>
<proteinExistence type="predicted"/>
<dbReference type="Proteomes" id="UP000288805">
    <property type="component" value="Unassembled WGS sequence"/>
</dbReference>
<evidence type="ECO:0000313" key="3">
    <source>
        <dbReference type="Proteomes" id="UP000288805"/>
    </source>
</evidence>
<dbReference type="AlphaFoldDB" id="A0A438J6L8"/>
<dbReference type="InterPro" id="IPR013103">
    <property type="entry name" value="RVT_2"/>
</dbReference>
<dbReference type="Pfam" id="PF07727">
    <property type="entry name" value="RVT_2"/>
    <property type="match status" value="1"/>
</dbReference>
<evidence type="ECO:0000313" key="2">
    <source>
        <dbReference type="EMBL" id="RVX04603.1"/>
    </source>
</evidence>
<organism evidence="2 3">
    <name type="scientific">Vitis vinifera</name>
    <name type="common">Grape</name>
    <dbReference type="NCBI Taxonomy" id="29760"/>
    <lineage>
        <taxon>Eukaryota</taxon>
        <taxon>Viridiplantae</taxon>
        <taxon>Streptophyta</taxon>
        <taxon>Embryophyta</taxon>
        <taxon>Tracheophyta</taxon>
        <taxon>Spermatophyta</taxon>
        <taxon>Magnoliopsida</taxon>
        <taxon>eudicotyledons</taxon>
        <taxon>Gunneridae</taxon>
        <taxon>Pentapetalae</taxon>
        <taxon>rosids</taxon>
        <taxon>Vitales</taxon>
        <taxon>Vitaceae</taxon>
        <taxon>Viteae</taxon>
        <taxon>Vitis</taxon>
    </lineage>
</organism>
<name>A0A438J6L8_VITVI</name>